<proteinExistence type="predicted"/>
<organism evidence="1 2">
    <name type="scientific">Pediococcus pentosaceus</name>
    <dbReference type="NCBI Taxonomy" id="1255"/>
    <lineage>
        <taxon>Bacteria</taxon>
        <taxon>Bacillati</taxon>
        <taxon>Bacillota</taxon>
        <taxon>Bacilli</taxon>
        <taxon>Lactobacillales</taxon>
        <taxon>Lactobacillaceae</taxon>
        <taxon>Pediococcus</taxon>
    </lineage>
</organism>
<geneLocation type="plasmid" evidence="2">
    <name>ppc892-4</name>
</geneLocation>
<dbReference type="EMBL" id="CP021475">
    <property type="protein sequence ID" value="ARW20792.1"/>
    <property type="molecule type" value="Genomic_DNA"/>
</dbReference>
<accession>A0A1Y0VRL2</accession>
<evidence type="ECO:0000313" key="2">
    <source>
        <dbReference type="Proteomes" id="UP000196118"/>
    </source>
</evidence>
<dbReference type="Proteomes" id="UP000196118">
    <property type="component" value="Plasmid pPC892-4"/>
</dbReference>
<evidence type="ECO:0000313" key="1">
    <source>
        <dbReference type="EMBL" id="ARW20792.1"/>
    </source>
</evidence>
<reference evidence="1 2" key="1">
    <citation type="submission" date="2017-05" db="EMBL/GenBank/DDBJ databases">
        <title>Genome sequence of Pediococcus pentosaceus strain SRCM100892.</title>
        <authorList>
            <person name="Cho S.H."/>
        </authorList>
    </citation>
    <scope>NUCLEOTIDE SEQUENCE [LARGE SCALE GENOMIC DNA]</scope>
    <source>
        <strain evidence="1 2">SRCM100892</strain>
        <plasmid evidence="2">Plasmid ppc892-4</plasmid>
    </source>
</reference>
<keyword evidence="1" id="KW-0614">Plasmid</keyword>
<dbReference type="RefSeq" id="WP_061812801.1">
    <property type="nucleotide sequence ID" value="NZ_CP066084.1"/>
</dbReference>
<dbReference type="InterPro" id="IPR009241">
    <property type="entry name" value="HigB-like"/>
</dbReference>
<dbReference type="AlphaFoldDB" id="A0A1Y0VRL2"/>
<name>A0A1Y0VRL2_PEDPE</name>
<protein>
    <submittedName>
        <fullName evidence="1">Uncharacterized protein</fullName>
    </submittedName>
</protein>
<sequence length="117" mass="14152">MENIEFESYKRKNGHDEFLEFIEELPIKDQQKLLEVIELTQEKGLLTAQKMKWIKKLDDNLFELRSKVSSNIQRVLYFHVVNGRYVITHGFTKKTQTTPKREIKHAKQIREEWFNEN</sequence>
<dbReference type="Pfam" id="PF05973">
    <property type="entry name" value="Gp49"/>
    <property type="match status" value="1"/>
</dbReference>
<gene>
    <name evidence="1" type="ORF">S100892_02257</name>
</gene>